<reference evidence="10 11" key="2">
    <citation type="submission" date="2008-08" db="EMBL/GenBank/DDBJ databases">
        <authorList>
            <person name="Fulton L."/>
            <person name="Clifton S."/>
            <person name="Fulton B."/>
            <person name="Xu J."/>
            <person name="Minx P."/>
            <person name="Pepin K.H."/>
            <person name="Johnson M."/>
            <person name="Thiruvilangam P."/>
            <person name="Bhonagiri V."/>
            <person name="Nash W.E."/>
            <person name="Mardis E.R."/>
            <person name="Wilson R.K."/>
        </authorList>
    </citation>
    <scope>NUCLEOTIDE SEQUENCE [LARGE SCALE GENOMIC DNA]</scope>
    <source>
        <strain evidence="11">DSM 17135 / JCM 12973 / M2</strain>
    </source>
</reference>
<dbReference type="GO" id="GO:0009234">
    <property type="term" value="P:menaquinone biosynthetic process"/>
    <property type="evidence" value="ECO:0007669"/>
    <property type="project" value="UniProtKB-UniRule"/>
</dbReference>
<dbReference type="Pfam" id="PF01040">
    <property type="entry name" value="UbiA"/>
    <property type="match status" value="1"/>
</dbReference>
<feature type="transmembrane region" description="Helical" evidence="8">
    <location>
        <begin position="258"/>
        <end position="277"/>
    </location>
</feature>
<reference evidence="10 11" key="1">
    <citation type="submission" date="2008-08" db="EMBL/GenBank/DDBJ databases">
        <title>Draft genome sequence of Bacteroides plebeius (DSM 17135).</title>
        <authorList>
            <person name="Sudarsanam P."/>
            <person name="Ley R."/>
            <person name="Guruge J."/>
            <person name="Turnbaugh P.J."/>
            <person name="Mahowald M."/>
            <person name="Liep D."/>
            <person name="Gordon J."/>
        </authorList>
    </citation>
    <scope>NUCLEOTIDE SEQUENCE [LARGE SCALE GENOMIC DNA]</scope>
    <source>
        <strain evidence="11">DSM 17135 / JCM 12973 / M2</strain>
    </source>
</reference>
<dbReference type="PANTHER" id="PTHR13929">
    <property type="entry name" value="1,4-DIHYDROXY-2-NAPHTHOATE OCTAPRENYLTRANSFERASE"/>
    <property type="match status" value="1"/>
</dbReference>
<comment type="similarity">
    <text evidence="8">Belongs to the MenA family. Type 1 subfamily.</text>
</comment>
<protein>
    <recommendedName>
        <fullName evidence="8 9">1,4-dihydroxy-2-naphthoate octaprenyltransferase</fullName>
        <shortName evidence="8">DHNA-octaprenyltransferase</shortName>
        <ecNumber evidence="8 9">2.5.1.74</ecNumber>
    </recommendedName>
</protein>
<evidence type="ECO:0000256" key="2">
    <source>
        <dbReference type="ARBA" id="ARBA00022428"/>
    </source>
</evidence>
<evidence type="ECO:0000256" key="1">
    <source>
        <dbReference type="ARBA" id="ARBA00004141"/>
    </source>
</evidence>
<keyword evidence="7 8" id="KW-0472">Membrane</keyword>
<feature type="transmembrane region" description="Helical" evidence="8">
    <location>
        <begin position="188"/>
        <end position="207"/>
    </location>
</feature>
<keyword evidence="4 8" id="KW-0808">Transferase</keyword>
<dbReference type="GO" id="GO:0042371">
    <property type="term" value="P:vitamin K biosynthetic process"/>
    <property type="evidence" value="ECO:0007669"/>
    <property type="project" value="TreeGrafter"/>
</dbReference>
<comment type="caution">
    <text evidence="10">The sequence shown here is derived from an EMBL/GenBank/DDBJ whole genome shotgun (WGS) entry which is preliminary data.</text>
</comment>
<evidence type="ECO:0000256" key="5">
    <source>
        <dbReference type="ARBA" id="ARBA00022692"/>
    </source>
</evidence>
<feature type="transmembrane region" description="Helical" evidence="8">
    <location>
        <begin position="164"/>
        <end position="182"/>
    </location>
</feature>
<name>B5D458_PHOPM</name>
<comment type="pathway">
    <text evidence="8">Quinol/quinone metabolism; menaquinone biosynthesis; menaquinol from 1,4-dihydroxy-2-naphthoate: step 1/2.</text>
</comment>
<feature type="transmembrane region" description="Helical" evidence="8">
    <location>
        <begin position="136"/>
        <end position="157"/>
    </location>
</feature>
<dbReference type="InterPro" id="IPR026046">
    <property type="entry name" value="UBIAD1"/>
</dbReference>
<dbReference type="Proteomes" id="UP000003452">
    <property type="component" value="Unassembled WGS sequence"/>
</dbReference>
<dbReference type="NCBIfam" id="TIGR00751">
    <property type="entry name" value="menA"/>
    <property type="match status" value="1"/>
</dbReference>
<dbReference type="CDD" id="cd13962">
    <property type="entry name" value="PT_UbiA_UBIAD1"/>
    <property type="match status" value="1"/>
</dbReference>
<evidence type="ECO:0000313" key="11">
    <source>
        <dbReference type="Proteomes" id="UP000003452"/>
    </source>
</evidence>
<organism evidence="10 11">
    <name type="scientific">Phocaeicola plebeius (strain DSM 17135 / JCM 12973 / CCUG 54634 / M2)</name>
    <name type="common">Bacteroides plebeius</name>
    <dbReference type="NCBI Taxonomy" id="484018"/>
    <lineage>
        <taxon>Bacteria</taxon>
        <taxon>Pseudomonadati</taxon>
        <taxon>Bacteroidota</taxon>
        <taxon>Bacteroidia</taxon>
        <taxon>Bacteroidales</taxon>
        <taxon>Bacteroidaceae</taxon>
        <taxon>Phocaeicola</taxon>
    </lineage>
</organism>
<comment type="catalytic activity">
    <reaction evidence="8">
        <text>an all-trans-polyprenyl diphosphate + 1,4-dihydroxy-2-naphthoate + H(+) = a 2-demethylmenaquinol + CO2 + diphosphate</text>
        <dbReference type="Rhea" id="RHEA:26478"/>
        <dbReference type="Rhea" id="RHEA-COMP:9563"/>
        <dbReference type="Rhea" id="RHEA-COMP:9564"/>
        <dbReference type="ChEBI" id="CHEBI:11173"/>
        <dbReference type="ChEBI" id="CHEBI:15378"/>
        <dbReference type="ChEBI" id="CHEBI:16526"/>
        <dbReference type="ChEBI" id="CHEBI:33019"/>
        <dbReference type="ChEBI" id="CHEBI:55437"/>
        <dbReference type="ChEBI" id="CHEBI:58914"/>
        <dbReference type="EC" id="2.5.1.74"/>
    </reaction>
</comment>
<dbReference type="PANTHER" id="PTHR13929:SF0">
    <property type="entry name" value="UBIA PRENYLTRANSFERASE DOMAIN-CONTAINING PROTEIN 1"/>
    <property type="match status" value="1"/>
</dbReference>
<dbReference type="HOGENOM" id="CLU_043611_1_2_10"/>
<evidence type="ECO:0000313" key="10">
    <source>
        <dbReference type="EMBL" id="EDY94358.1"/>
    </source>
</evidence>
<proteinExistence type="inferred from homology"/>
<sequence length="310" mass="34148">MPNFAGRKTKNQSTMTNVKTNSIKAWLLAARPKTLTGAAIPVMLGCALAFIYGHFQLTPALLCFLFAFLMQIDANFINDLFDFLKGSDREDRLGPERACAQGWISAKAMKAGIACTTLLAGITGLFLLYYGGLEMIPVGIACMIFAFLYTAGPYPLAYHGWGDLLVLVFFGFVPVGCTYYVMAHDWNMSVTMASLACGLIIDTLLMINNFRDREQDAISGKKTIVVRLGAKAGLILYFLLGLAACWCCFYFLEIGKIYAVLLPQLYLIPHILTTQHMARIYRGKALNGILGETSRNMLIFGLLLTLGLIL</sequence>
<gene>
    <name evidence="8 10" type="primary">menA</name>
    <name evidence="10" type="ORF">BACPLE_03812</name>
</gene>
<dbReference type="InterPro" id="IPR044878">
    <property type="entry name" value="UbiA_sf"/>
</dbReference>
<dbReference type="Gene3D" id="1.10.357.140">
    <property type="entry name" value="UbiA prenyltransferase"/>
    <property type="match status" value="1"/>
</dbReference>
<dbReference type="GO" id="GO:0046428">
    <property type="term" value="F:1,4-dihydroxy-2-naphthoate polyprenyltransferase activity"/>
    <property type="evidence" value="ECO:0007669"/>
    <property type="project" value="UniProtKB-UniRule"/>
</dbReference>
<dbReference type="UniPathway" id="UPA00079">
    <property type="reaction ID" value="UER00168"/>
</dbReference>
<evidence type="ECO:0000256" key="3">
    <source>
        <dbReference type="ARBA" id="ARBA00022475"/>
    </source>
</evidence>
<dbReference type="EC" id="2.5.1.74" evidence="8 9"/>
<feature type="transmembrane region" description="Helical" evidence="8">
    <location>
        <begin position="228"/>
        <end position="252"/>
    </location>
</feature>
<dbReference type="EMBL" id="ABQC02000024">
    <property type="protein sequence ID" value="EDY94358.1"/>
    <property type="molecule type" value="Genomic_DNA"/>
</dbReference>
<keyword evidence="6 8" id="KW-1133">Transmembrane helix</keyword>
<dbReference type="InterPro" id="IPR000537">
    <property type="entry name" value="UbiA_prenyltransferase"/>
</dbReference>
<dbReference type="PIRSF" id="PIRSF005355">
    <property type="entry name" value="UBIAD1"/>
    <property type="match status" value="1"/>
</dbReference>
<evidence type="ECO:0000256" key="9">
    <source>
        <dbReference type="NCBIfam" id="TIGR00751"/>
    </source>
</evidence>
<evidence type="ECO:0000256" key="7">
    <source>
        <dbReference type="ARBA" id="ARBA00023136"/>
    </source>
</evidence>
<evidence type="ECO:0000256" key="4">
    <source>
        <dbReference type="ARBA" id="ARBA00022679"/>
    </source>
</evidence>
<dbReference type="InterPro" id="IPR004657">
    <property type="entry name" value="MenA"/>
</dbReference>
<keyword evidence="2 8" id="KW-0474">Menaquinone biosynthesis</keyword>
<feature type="transmembrane region" description="Helical" evidence="8">
    <location>
        <begin position="111"/>
        <end position="130"/>
    </location>
</feature>
<dbReference type="GO" id="GO:0005886">
    <property type="term" value="C:plasma membrane"/>
    <property type="evidence" value="ECO:0007669"/>
    <property type="project" value="UniProtKB-SubCell"/>
</dbReference>
<comment type="function">
    <text evidence="8">Conversion of 1,4-dihydroxy-2-naphthoate (DHNA) to demethylmenaquinone (DMK).</text>
</comment>
<comment type="subcellular location">
    <subcellularLocation>
        <location evidence="8">Cell membrane</location>
        <topology evidence="8">Multi-pass membrane protein</topology>
    </subcellularLocation>
    <subcellularLocation>
        <location evidence="1">Membrane</location>
        <topology evidence="1">Multi-pass membrane protein</topology>
    </subcellularLocation>
</comment>
<dbReference type="eggNOG" id="COG1575">
    <property type="taxonomic scope" value="Bacteria"/>
</dbReference>
<keyword evidence="5 8" id="KW-0812">Transmembrane</keyword>
<evidence type="ECO:0000256" key="8">
    <source>
        <dbReference type="HAMAP-Rule" id="MF_01937"/>
    </source>
</evidence>
<dbReference type="HAMAP" id="MF_01937">
    <property type="entry name" value="MenA_1"/>
    <property type="match status" value="1"/>
</dbReference>
<evidence type="ECO:0000256" key="6">
    <source>
        <dbReference type="ARBA" id="ARBA00022989"/>
    </source>
</evidence>
<accession>B5D458</accession>
<dbReference type="AlphaFoldDB" id="B5D458"/>
<keyword evidence="3 8" id="KW-1003">Cell membrane</keyword>